<gene>
    <name evidence="3" type="ORF">AW06_003005</name>
</gene>
<feature type="region of interest" description="Disordered" evidence="1">
    <location>
        <begin position="1"/>
        <end position="22"/>
    </location>
</feature>
<proteinExistence type="predicted"/>
<dbReference type="InterPro" id="IPR025295">
    <property type="entry name" value="eCIS_core_dom"/>
</dbReference>
<feature type="region of interest" description="Disordered" evidence="1">
    <location>
        <begin position="345"/>
        <end position="389"/>
    </location>
</feature>
<keyword evidence="4" id="KW-1185">Reference proteome</keyword>
<organism evidence="3 4">
    <name type="scientific">Candidatus Accumulibacter cognatus</name>
    <dbReference type="NCBI Taxonomy" id="2954383"/>
    <lineage>
        <taxon>Bacteria</taxon>
        <taxon>Pseudomonadati</taxon>
        <taxon>Pseudomonadota</taxon>
        <taxon>Betaproteobacteria</taxon>
        <taxon>Candidatus Accumulibacter</taxon>
    </lineage>
</organism>
<name>A0A080M406_9PROT</name>
<reference evidence="3" key="1">
    <citation type="submission" date="2014-02" db="EMBL/GenBank/DDBJ databases">
        <title>Expanding our view of genomic diversity in Candidatus Accumulibacter clades.</title>
        <authorList>
            <person name="Skennerton C.T."/>
            <person name="Barr J.J."/>
            <person name="Slater F.R."/>
            <person name="Bond P.L."/>
            <person name="Tyson G.W."/>
        </authorList>
    </citation>
    <scope>NUCLEOTIDE SEQUENCE [LARGE SCALE GENOMIC DNA]</scope>
</reference>
<evidence type="ECO:0000313" key="4">
    <source>
        <dbReference type="Proteomes" id="UP000021315"/>
    </source>
</evidence>
<comment type="caution">
    <text evidence="3">The sequence shown here is derived from an EMBL/GenBank/DDBJ whole genome shotgun (WGS) entry which is preliminary data.</text>
</comment>
<dbReference type="Pfam" id="PF13699">
    <property type="entry name" value="eCIS_core"/>
    <property type="match status" value="1"/>
</dbReference>
<feature type="domain" description="eCIS core" evidence="2">
    <location>
        <begin position="159"/>
        <end position="235"/>
    </location>
</feature>
<protein>
    <recommendedName>
        <fullName evidence="2">eCIS core domain-containing protein</fullName>
    </recommendedName>
</protein>
<dbReference type="EMBL" id="JDST02000069">
    <property type="protein sequence ID" value="KFB75928.1"/>
    <property type="molecule type" value="Genomic_DNA"/>
</dbReference>
<dbReference type="STRING" id="1453999.AW06_003005"/>
<feature type="region of interest" description="Disordered" evidence="1">
    <location>
        <begin position="112"/>
        <end position="138"/>
    </location>
</feature>
<evidence type="ECO:0000256" key="1">
    <source>
        <dbReference type="SAM" id="MobiDB-lite"/>
    </source>
</evidence>
<dbReference type="Proteomes" id="UP000021315">
    <property type="component" value="Unassembled WGS sequence"/>
</dbReference>
<dbReference type="AlphaFoldDB" id="A0A080M406"/>
<accession>A0A080M406</accession>
<sequence length="408" mass="44204">MLTSMHKKPSLPGTAWLSPTGSVATPSRAAMIMRQSASTCACGGSCPRCQAQSSLKIGAPDDHYEREADRVADLVMSGRQNDPVHAISPGMHLKLSRKVLEPDEVLDSVLPAEGTSSSEQPEVAEPENLQRSATAEADAVTPQYERTLQQAVHSGGEHLPTATRAFMESRFGRDFSAVRLHRDEQASGLAQQVNARAFTVGSDIFFAQSQYQPSSHAGQRLLAHELTHVVQQSDGRLSRQIMRSPGTSCSSYPGYNASIDRRTYNCAGLALRTYRFTSPPSAVYTEMAANFINPVCPVGNCKAGQVKFWLWQYDIRTEDDLGTIINPTWRDFHIVGGRMDALGNDPSDVLSKNGPRPIHGPGTGPSFRPASRDRALDADDNPGTTAAGRPLYKVRSNMSEIISCAGCS</sequence>
<evidence type="ECO:0000313" key="3">
    <source>
        <dbReference type="EMBL" id="KFB75928.1"/>
    </source>
</evidence>
<evidence type="ECO:0000259" key="2">
    <source>
        <dbReference type="Pfam" id="PF13699"/>
    </source>
</evidence>